<dbReference type="SUPFAM" id="SSF52788">
    <property type="entry name" value="Phosphotyrosine protein phosphatases I"/>
    <property type="match status" value="1"/>
</dbReference>
<keyword evidence="1" id="KW-0059">Arsenical resistance</keyword>
<gene>
    <name evidence="3" type="ORF">GpartN1_g6028.t1</name>
</gene>
<dbReference type="Pfam" id="PF01451">
    <property type="entry name" value="LMWPc"/>
    <property type="match status" value="1"/>
</dbReference>
<dbReference type="GO" id="GO:0046685">
    <property type="term" value="P:response to arsenic-containing substance"/>
    <property type="evidence" value="ECO:0007669"/>
    <property type="project" value="UniProtKB-KW"/>
</dbReference>
<dbReference type="Gene3D" id="3.40.50.2300">
    <property type="match status" value="1"/>
</dbReference>
<dbReference type="PANTHER" id="PTHR43428">
    <property type="entry name" value="ARSENATE REDUCTASE"/>
    <property type="match status" value="1"/>
</dbReference>
<protein>
    <recommendedName>
        <fullName evidence="2">Phosphotyrosine protein phosphatase I domain-containing protein</fullName>
    </recommendedName>
</protein>
<accession>A0A9C7Q2A5</accession>
<evidence type="ECO:0000256" key="1">
    <source>
        <dbReference type="ARBA" id="ARBA00022849"/>
    </source>
</evidence>
<dbReference type="PANTHER" id="PTHR43428:SF1">
    <property type="entry name" value="ARSENATE REDUCTASE"/>
    <property type="match status" value="1"/>
</dbReference>
<dbReference type="InterPro" id="IPR036196">
    <property type="entry name" value="Ptyr_pPase_sf"/>
</dbReference>
<proteinExistence type="predicted"/>
<name>A0A9C7Q2A5_9RHOD</name>
<sequence length="140" mass="15649">MKQTVLFLCTGNSCRSQMAEGFCRKLRGDEFESYSAGVEPKVLDARAVEVMKEVGIDISQQKPKSIQQLPIKDFDLVVTVCGHANENCPLFPNKTKVIHVGFEDPPQLAKECATEEEVLAVYRRIRDEIADFVKSFAPPS</sequence>
<dbReference type="EMBL" id="BQMJ01000053">
    <property type="protein sequence ID" value="GJQ14237.1"/>
    <property type="molecule type" value="Genomic_DNA"/>
</dbReference>
<dbReference type="OrthoDB" id="2011805at2759"/>
<dbReference type="InterPro" id="IPR023485">
    <property type="entry name" value="Ptyr_pPase"/>
</dbReference>
<dbReference type="Proteomes" id="UP001061958">
    <property type="component" value="Unassembled WGS sequence"/>
</dbReference>
<evidence type="ECO:0000259" key="2">
    <source>
        <dbReference type="SMART" id="SM00226"/>
    </source>
</evidence>
<dbReference type="CDD" id="cd16345">
    <property type="entry name" value="LMWP_ArsC"/>
    <property type="match status" value="1"/>
</dbReference>
<reference evidence="3" key="2">
    <citation type="submission" date="2022-01" db="EMBL/GenBank/DDBJ databases">
        <authorList>
            <person name="Hirooka S."/>
            <person name="Miyagishima S.Y."/>
        </authorList>
    </citation>
    <scope>NUCLEOTIDE SEQUENCE</scope>
    <source>
        <strain evidence="3">NBRC 102759</strain>
    </source>
</reference>
<keyword evidence="4" id="KW-1185">Reference proteome</keyword>
<feature type="domain" description="Phosphotyrosine protein phosphatase I" evidence="2">
    <location>
        <begin position="3"/>
        <end position="139"/>
    </location>
</feature>
<reference evidence="3" key="1">
    <citation type="journal article" date="2022" name="Proc. Natl. Acad. Sci. U.S.A.">
        <title>Life cycle and functional genomics of the unicellular red alga Galdieria for elucidating algal and plant evolution and industrial use.</title>
        <authorList>
            <person name="Hirooka S."/>
            <person name="Itabashi T."/>
            <person name="Ichinose T.M."/>
            <person name="Onuma R."/>
            <person name="Fujiwara T."/>
            <person name="Yamashita S."/>
            <person name="Jong L.W."/>
            <person name="Tomita R."/>
            <person name="Iwane A.H."/>
            <person name="Miyagishima S.Y."/>
        </authorList>
    </citation>
    <scope>NUCLEOTIDE SEQUENCE</scope>
    <source>
        <strain evidence="3">NBRC 102759</strain>
    </source>
</reference>
<dbReference type="SMART" id="SM00226">
    <property type="entry name" value="LMWPc"/>
    <property type="match status" value="1"/>
</dbReference>
<organism evidence="3 4">
    <name type="scientific">Galdieria partita</name>
    <dbReference type="NCBI Taxonomy" id="83374"/>
    <lineage>
        <taxon>Eukaryota</taxon>
        <taxon>Rhodophyta</taxon>
        <taxon>Bangiophyceae</taxon>
        <taxon>Galdieriales</taxon>
        <taxon>Galdieriaceae</taxon>
        <taxon>Galdieria</taxon>
    </lineage>
</organism>
<dbReference type="AlphaFoldDB" id="A0A9C7Q2A5"/>
<comment type="caution">
    <text evidence="3">The sequence shown here is derived from an EMBL/GenBank/DDBJ whole genome shotgun (WGS) entry which is preliminary data.</text>
</comment>
<evidence type="ECO:0000313" key="3">
    <source>
        <dbReference type="EMBL" id="GJQ14237.1"/>
    </source>
</evidence>
<evidence type="ECO:0000313" key="4">
    <source>
        <dbReference type="Proteomes" id="UP001061958"/>
    </source>
</evidence>